<keyword evidence="3" id="KW-1185">Reference proteome</keyword>
<dbReference type="AlphaFoldDB" id="A0A8H4QHB7"/>
<name>A0A8H4QHB7_9AGAR</name>
<proteinExistence type="predicted"/>
<dbReference type="Proteomes" id="UP000521872">
    <property type="component" value="Unassembled WGS sequence"/>
</dbReference>
<sequence>MPPEQWPRKRLGEMEGDGVTTRPSQNALAFGERLLELETTEEVGGFVTQQPVILLDLDATHQELHLMEEAGCGNSRDHSLRDL</sequence>
<organism evidence="2 3">
    <name type="scientific">Agrocybe pediades</name>
    <dbReference type="NCBI Taxonomy" id="84607"/>
    <lineage>
        <taxon>Eukaryota</taxon>
        <taxon>Fungi</taxon>
        <taxon>Dikarya</taxon>
        <taxon>Basidiomycota</taxon>
        <taxon>Agaricomycotina</taxon>
        <taxon>Agaricomycetes</taxon>
        <taxon>Agaricomycetidae</taxon>
        <taxon>Agaricales</taxon>
        <taxon>Agaricineae</taxon>
        <taxon>Strophariaceae</taxon>
        <taxon>Agrocybe</taxon>
    </lineage>
</organism>
<evidence type="ECO:0000313" key="2">
    <source>
        <dbReference type="EMBL" id="KAF4610923.1"/>
    </source>
</evidence>
<protein>
    <submittedName>
        <fullName evidence="2">Uncharacterized protein</fullName>
    </submittedName>
</protein>
<reference evidence="2 3" key="1">
    <citation type="submission" date="2019-12" db="EMBL/GenBank/DDBJ databases">
        <authorList>
            <person name="Floudas D."/>
            <person name="Bentzer J."/>
            <person name="Ahren D."/>
            <person name="Johansson T."/>
            <person name="Persson P."/>
            <person name="Tunlid A."/>
        </authorList>
    </citation>
    <scope>NUCLEOTIDE SEQUENCE [LARGE SCALE GENOMIC DNA]</scope>
    <source>
        <strain evidence="2 3">CBS 102.39</strain>
    </source>
</reference>
<accession>A0A8H4QHB7</accession>
<evidence type="ECO:0000313" key="3">
    <source>
        <dbReference type="Proteomes" id="UP000521872"/>
    </source>
</evidence>
<gene>
    <name evidence="2" type="ORF">D9613_006542</name>
</gene>
<dbReference type="EMBL" id="JAACJL010000058">
    <property type="protein sequence ID" value="KAF4610923.1"/>
    <property type="molecule type" value="Genomic_DNA"/>
</dbReference>
<comment type="caution">
    <text evidence="2">The sequence shown here is derived from an EMBL/GenBank/DDBJ whole genome shotgun (WGS) entry which is preliminary data.</text>
</comment>
<feature type="region of interest" description="Disordered" evidence="1">
    <location>
        <begin position="1"/>
        <end position="25"/>
    </location>
</feature>
<evidence type="ECO:0000256" key="1">
    <source>
        <dbReference type="SAM" id="MobiDB-lite"/>
    </source>
</evidence>
<feature type="compositionally biased region" description="Basic and acidic residues" evidence="1">
    <location>
        <begin position="1"/>
        <end position="13"/>
    </location>
</feature>